<protein>
    <submittedName>
        <fullName evidence="2">Uncharacterized protein</fullName>
    </submittedName>
</protein>
<dbReference type="AlphaFoldDB" id="A0ABD3HGX1"/>
<feature type="region of interest" description="Disordered" evidence="1">
    <location>
        <begin position="329"/>
        <end position="350"/>
    </location>
</feature>
<keyword evidence="3" id="KW-1185">Reference proteome</keyword>
<evidence type="ECO:0000256" key="1">
    <source>
        <dbReference type="SAM" id="MobiDB-lite"/>
    </source>
</evidence>
<feature type="compositionally biased region" description="Basic and acidic residues" evidence="1">
    <location>
        <begin position="202"/>
        <end position="239"/>
    </location>
</feature>
<organism evidence="2 3">
    <name type="scientific">Riccia sorocarpa</name>
    <dbReference type="NCBI Taxonomy" id="122646"/>
    <lineage>
        <taxon>Eukaryota</taxon>
        <taxon>Viridiplantae</taxon>
        <taxon>Streptophyta</taxon>
        <taxon>Embryophyta</taxon>
        <taxon>Marchantiophyta</taxon>
        <taxon>Marchantiopsida</taxon>
        <taxon>Marchantiidae</taxon>
        <taxon>Marchantiales</taxon>
        <taxon>Ricciaceae</taxon>
        <taxon>Riccia</taxon>
    </lineage>
</organism>
<dbReference type="Proteomes" id="UP001633002">
    <property type="component" value="Unassembled WGS sequence"/>
</dbReference>
<gene>
    <name evidence="2" type="ORF">R1sor_015703</name>
</gene>
<feature type="compositionally biased region" description="Polar residues" evidence="1">
    <location>
        <begin position="262"/>
        <end position="271"/>
    </location>
</feature>
<feature type="compositionally biased region" description="Basic residues" evidence="1">
    <location>
        <begin position="160"/>
        <end position="174"/>
    </location>
</feature>
<dbReference type="EMBL" id="JBJQOH010000004">
    <property type="protein sequence ID" value="KAL3689394.1"/>
    <property type="molecule type" value="Genomic_DNA"/>
</dbReference>
<proteinExistence type="predicted"/>
<name>A0ABD3HGX1_9MARC</name>
<feature type="region of interest" description="Disordered" evidence="1">
    <location>
        <begin position="120"/>
        <end position="316"/>
    </location>
</feature>
<sequence>MATPITRLRYPSYRGKKRKSLDSCLSTGRESYLDSAELRSLRFNKQVYNRLATSEKKKESLRTYTQRSRDLVNRLTNKPDDEQAVEWYIGGLPTNLAFQCRLGPQSTIAEVIATTEKYETTRRCARVKKHKSKKASYSSSEEEETSTSESNSSESDRSSSRRSKTSARRKKKETKRRDSSEESSSSEEERKPTSSSKRKSKTDKGSMDALMREMADLKLAHWDEKKKEEQGLHSSEDPARQVCFDPRVMDIPSNKDLWPSDSAWNSFGVSTRSKKPSTKEESKVKNKKEKGKKIKEKPVVESESDSDTPPMIPVKYKDDISNVVRTALEGAKDTVNPSEQTPVKVSSVPTLPSSLSFTPRVFDSKVNYLECYEAGPAELEAYHEELKTLYISELELEKDTPIIFKGADIYNSVLSTEP</sequence>
<feature type="compositionally biased region" description="Basic residues" evidence="1">
    <location>
        <begin position="123"/>
        <end position="134"/>
    </location>
</feature>
<feature type="compositionally biased region" description="Basic residues" evidence="1">
    <location>
        <begin position="285"/>
        <end position="295"/>
    </location>
</feature>
<feature type="compositionally biased region" description="Low complexity" evidence="1">
    <location>
        <begin position="341"/>
        <end position="350"/>
    </location>
</feature>
<accession>A0ABD3HGX1</accession>
<comment type="caution">
    <text evidence="2">The sequence shown here is derived from an EMBL/GenBank/DDBJ whole genome shotgun (WGS) entry which is preliminary data.</text>
</comment>
<reference evidence="2 3" key="1">
    <citation type="submission" date="2024-09" db="EMBL/GenBank/DDBJ databases">
        <title>Chromosome-scale assembly of Riccia sorocarpa.</title>
        <authorList>
            <person name="Paukszto L."/>
        </authorList>
    </citation>
    <scope>NUCLEOTIDE SEQUENCE [LARGE SCALE GENOMIC DNA]</scope>
    <source>
        <strain evidence="2">LP-2024</strain>
        <tissue evidence="2">Aerial parts of the thallus</tissue>
    </source>
</reference>
<evidence type="ECO:0000313" key="2">
    <source>
        <dbReference type="EMBL" id="KAL3689394.1"/>
    </source>
</evidence>
<evidence type="ECO:0000313" key="3">
    <source>
        <dbReference type="Proteomes" id="UP001633002"/>
    </source>
</evidence>